<evidence type="ECO:0000313" key="2">
    <source>
        <dbReference type="Proteomes" id="UP000676194"/>
    </source>
</evidence>
<protein>
    <submittedName>
        <fullName evidence="1">Uncharacterized protein</fullName>
    </submittedName>
</protein>
<name>A0A8E6EU02_9BACT</name>
<gene>
    <name evidence="1" type="ORF">KIH39_17405</name>
</gene>
<evidence type="ECO:0000313" key="1">
    <source>
        <dbReference type="EMBL" id="QVL30622.1"/>
    </source>
</evidence>
<organism evidence="1 2">
    <name type="scientific">Telmatocola sphagniphila</name>
    <dbReference type="NCBI Taxonomy" id="1123043"/>
    <lineage>
        <taxon>Bacteria</taxon>
        <taxon>Pseudomonadati</taxon>
        <taxon>Planctomycetota</taxon>
        <taxon>Planctomycetia</taxon>
        <taxon>Gemmatales</taxon>
        <taxon>Gemmataceae</taxon>
    </lineage>
</organism>
<dbReference type="EMBL" id="CP074694">
    <property type="protein sequence ID" value="QVL30622.1"/>
    <property type="molecule type" value="Genomic_DNA"/>
</dbReference>
<keyword evidence="2" id="KW-1185">Reference proteome</keyword>
<reference evidence="1" key="1">
    <citation type="submission" date="2021-05" db="EMBL/GenBank/DDBJ databases">
        <title>Complete genome sequence of the cellulolytic planctomycete Telmatocola sphagniphila SP2T and characterization of the first cellulase from planctomycetes.</title>
        <authorList>
            <person name="Rakitin A.L."/>
            <person name="Beletsky A.V."/>
            <person name="Naumoff D.G."/>
            <person name="Kulichevskaya I.S."/>
            <person name="Mardanov A.V."/>
            <person name="Ravin N.V."/>
            <person name="Dedysh S.N."/>
        </authorList>
    </citation>
    <scope>NUCLEOTIDE SEQUENCE</scope>
    <source>
        <strain evidence="1">SP2T</strain>
    </source>
</reference>
<dbReference type="RefSeq" id="WP_213494493.1">
    <property type="nucleotide sequence ID" value="NZ_CP074694.1"/>
</dbReference>
<proteinExistence type="predicted"/>
<sequence length="54" mass="6121">MLSPIISPYFDAEIESGEIPVNLLIRYAAEKAEYYILLDQLYDALYSAHSLIAI</sequence>
<accession>A0A8E6EU02</accession>
<dbReference type="KEGG" id="tsph:KIH39_17405"/>
<dbReference type="AlphaFoldDB" id="A0A8E6EU02"/>
<dbReference type="Proteomes" id="UP000676194">
    <property type="component" value="Chromosome"/>
</dbReference>